<evidence type="ECO:0000256" key="2">
    <source>
        <dbReference type="ARBA" id="ARBA00023242"/>
    </source>
</evidence>
<organism evidence="8 9">
    <name type="scientific">Purpureocillium lavendulum</name>
    <dbReference type="NCBI Taxonomy" id="1247861"/>
    <lineage>
        <taxon>Eukaryota</taxon>
        <taxon>Fungi</taxon>
        <taxon>Dikarya</taxon>
        <taxon>Ascomycota</taxon>
        <taxon>Pezizomycotina</taxon>
        <taxon>Sordariomycetes</taxon>
        <taxon>Hypocreomycetidae</taxon>
        <taxon>Hypocreales</taxon>
        <taxon>Ophiocordycipitaceae</taxon>
        <taxon>Purpureocillium</taxon>
    </lineage>
</organism>
<dbReference type="Pfam" id="PF14529">
    <property type="entry name" value="Exo_endo_phos_2"/>
    <property type="match status" value="1"/>
</dbReference>
<dbReference type="InterPro" id="IPR056884">
    <property type="entry name" value="NPHP3-like_N"/>
</dbReference>
<reference evidence="8" key="1">
    <citation type="submission" date="2023-01" db="EMBL/GenBank/DDBJ databases">
        <title>The growth and conidiation of Purpureocillium lavendulum are regulated by nitrogen source and histone H3K14 acetylation.</title>
        <authorList>
            <person name="Tang P."/>
            <person name="Han J."/>
            <person name="Zhang C."/>
            <person name="Tang P."/>
            <person name="Qi F."/>
            <person name="Zhang K."/>
            <person name="Liang L."/>
        </authorList>
    </citation>
    <scope>NUCLEOTIDE SEQUENCE</scope>
    <source>
        <strain evidence="8">YMF1.00683</strain>
    </source>
</reference>
<dbReference type="Proteomes" id="UP001163105">
    <property type="component" value="Unassembled WGS sequence"/>
</dbReference>
<keyword evidence="8" id="KW-0695">RNA-directed DNA polymerase</keyword>
<dbReference type="InterPro" id="IPR036691">
    <property type="entry name" value="Endo/exonu/phosph_ase_sf"/>
</dbReference>
<dbReference type="GO" id="GO:0003677">
    <property type="term" value="F:DNA binding"/>
    <property type="evidence" value="ECO:0007669"/>
    <property type="project" value="InterPro"/>
</dbReference>
<evidence type="ECO:0000256" key="4">
    <source>
        <dbReference type="SAM" id="MobiDB-lite"/>
    </source>
</evidence>
<feature type="repeat" description="WD" evidence="3">
    <location>
        <begin position="1134"/>
        <end position="1175"/>
    </location>
</feature>
<keyword evidence="1" id="KW-0677">Repeat</keyword>
<dbReference type="SUPFAM" id="SSF56219">
    <property type="entry name" value="DNase I-like"/>
    <property type="match status" value="1"/>
</dbReference>
<dbReference type="CDD" id="cd12148">
    <property type="entry name" value="fungal_TF_MHR"/>
    <property type="match status" value="1"/>
</dbReference>
<dbReference type="InterPro" id="IPR036322">
    <property type="entry name" value="WD40_repeat_dom_sf"/>
</dbReference>
<dbReference type="Pfam" id="PF00400">
    <property type="entry name" value="WD40"/>
    <property type="match status" value="2"/>
</dbReference>
<dbReference type="Gene3D" id="3.60.10.10">
    <property type="entry name" value="Endonuclease/exonuclease/phosphatase"/>
    <property type="match status" value="1"/>
</dbReference>
<dbReference type="PROSITE" id="PS50294">
    <property type="entry name" value="WD_REPEATS_REGION"/>
    <property type="match status" value="2"/>
</dbReference>
<sequence>MAPPANGFIVQCRILYSVALFWYGYPDDAKREIDTAVETALYLQMFRREFATTYGAQNPVLTECWRRTWWTLYIVEAYFAGTLGAMSFTVFDIEATVDLPCEELQYELGEIPEPRTLQEFDSRDLAPDDAPFSSFAYLIGAVRCAALAASTMSETAAKEDTAHIIQTADSIINGWLLMLPKRRKQVMNKAGEVDELMFQAQMIVHVIGVGKRTDCHGPAPAGHDNCPAKPTRKNGKLKIPTKKELTAIRRAGQKLYDAKHKTSDKEARPTLPQDSGSSNVPSSPLSDPEAAMDTDPTEGTPSEDAQETSKEMAETPTKTQAQRSRRLCRSTSTNNYNYTNRYAFLDNDLESSEQIDIILVQEPWVSLDGTQKLNTHPGYDTYIPVDHWKDCSTRPRVATYIRKGKHLEAQQRRPWDCRDLLWTTVNGYNLINVYRAPAQPVSRTTQLLLDFKPPANCIIAGDFNAWHTLWEPNVTCNMNAGDDIARWAATHALAYTGEAGVATHSAGHVLDLSFSNVPFATSEIDDSLHPGADHEGILITVPPRRISPATQHRLSIPDEKLASFKCVVAAGADMLRKPSKDPIASELDSITMQLTDLLTLALETVGHHAKKNGRSAPWWTERCQQALGAFRAAKRRLGENWTDCDERRAFLKIVVNWHKLGPATKAPPLAVDGKVIEDTMEKARALRKSLLERVSEDDDLDYDPLTAPFTRKDDIPWDPHITHEELAAATISTTSTSPGIDGITVRLLRACWSEIKEPVRRLFEACLQVGHHPLPFRTADVVMLRKNDKKDLTEFISTIAADLARRQPATARCIKDAIDSEPTILKKAMREQFDKLILGPISMVSQDLRRTEPIVIIVDALDECEREDDIKLMIHLFSRTRMLQSLRLKIFLTGRPEMPIRLGFKAIEGKYQGLILQEIPEPVVKHDIHAFVEHELARIRREHNALVEVYRQLAGDWPGPSNVETLVKMACPLFISAATLCLFIADRRLGSPDRQLKKVLFPRAGGRLSQLAKTYIPVLDSQIAELSADERQEVLQEFRNIVGSIVILASPLSIPALAHILDIPRDDVEGRLEMLHSVLSVPPSGEAPVRLLHLSFRDYLLDPKQREGNTFWIDEKQAHQAMAPKVNDNWGLCMQGHGGWISSVAFSPDSTLVASGSDDKTIRLWRVATGDCVRTLKGHGSAVTSVAFSADSTLVASGSYDRTIRLWRVATGDCVQTLNVGLESEYGWNAVKIIKQMPPGLPKLYEHMMAKLERTMDQQYCKSVLEAVALAYRPLSLPELQILAGLEPEIDPKTVADECAGAAERHMNIASRSIDAMSSVLQRNIYGLDSYSKPQEKAPTQPDRLVPIKYSCVFWVDHLLESGEVSDSKTGFWHLGEDQLDDEALLEEIKSNEDMKRLLGRRIRASQEKQQMIAKERAQIQEARALFYVYMRHNAVGAIGSEQDATIKYLSVQIDLASGASRDDEKRELEGQKSAHEREVKDLEKAIADGIATVPDEKAVDEAIESLKKMPVFGKDLMDAVEPGVWN</sequence>
<dbReference type="Gene3D" id="2.130.10.10">
    <property type="entry name" value="YVTN repeat-like/Quinoprotein amine dehydrogenase"/>
    <property type="match status" value="1"/>
</dbReference>
<dbReference type="GO" id="GO:0008270">
    <property type="term" value="F:zinc ion binding"/>
    <property type="evidence" value="ECO:0007669"/>
    <property type="project" value="InterPro"/>
</dbReference>
<keyword evidence="9" id="KW-1185">Reference proteome</keyword>
<dbReference type="EMBL" id="JAQHRD010000018">
    <property type="protein sequence ID" value="KAJ6436661.1"/>
    <property type="molecule type" value="Genomic_DNA"/>
</dbReference>
<accession>A0AB34FE42</accession>
<feature type="domain" description="Xylanolytic transcriptional activator regulatory" evidence="5">
    <location>
        <begin position="9"/>
        <end position="107"/>
    </location>
</feature>
<name>A0AB34FE42_9HYPO</name>
<dbReference type="SMART" id="SM00320">
    <property type="entry name" value="WD40"/>
    <property type="match status" value="2"/>
</dbReference>
<dbReference type="InterPro" id="IPR001680">
    <property type="entry name" value="WD40_rpt"/>
</dbReference>
<feature type="domain" description="Nephrocystin 3-like N-terminal" evidence="7">
    <location>
        <begin position="786"/>
        <end position="895"/>
    </location>
</feature>
<dbReference type="InterPro" id="IPR015943">
    <property type="entry name" value="WD40/YVTN_repeat-like_dom_sf"/>
</dbReference>
<feature type="region of interest" description="Disordered" evidence="4">
    <location>
        <begin position="218"/>
        <end position="332"/>
    </location>
</feature>
<dbReference type="PANTHER" id="PTHR47431:SF4">
    <property type="entry name" value="ZN(II)2CYS6 TRANSCRIPTION FACTOR (EUROFUNG)"/>
    <property type="match status" value="1"/>
</dbReference>
<evidence type="ECO:0000313" key="9">
    <source>
        <dbReference type="Proteomes" id="UP001163105"/>
    </source>
</evidence>
<feature type="domain" description="Endonuclease/exonuclease/phosphatase" evidence="6">
    <location>
        <begin position="429"/>
        <end position="537"/>
    </location>
</feature>
<gene>
    <name evidence="8" type="ORF">O9K51_10780</name>
</gene>
<feature type="repeat" description="WD" evidence="3">
    <location>
        <begin position="1176"/>
        <end position="1217"/>
    </location>
</feature>
<evidence type="ECO:0000256" key="3">
    <source>
        <dbReference type="PROSITE-ProRule" id="PRU00221"/>
    </source>
</evidence>
<evidence type="ECO:0000259" key="7">
    <source>
        <dbReference type="Pfam" id="PF24883"/>
    </source>
</evidence>
<keyword evidence="8" id="KW-0808">Transferase</keyword>
<keyword evidence="3" id="KW-0853">WD repeat</keyword>
<dbReference type="PANTHER" id="PTHR47431">
    <property type="entry name" value="ZN(II)2CYS6 TRANSCRIPTION FACTOR (EUROFUNG)-RELATED"/>
    <property type="match status" value="1"/>
</dbReference>
<dbReference type="GO" id="GO:0006351">
    <property type="term" value="P:DNA-templated transcription"/>
    <property type="evidence" value="ECO:0007669"/>
    <property type="project" value="InterPro"/>
</dbReference>
<evidence type="ECO:0000313" key="8">
    <source>
        <dbReference type="EMBL" id="KAJ6436661.1"/>
    </source>
</evidence>
<dbReference type="PROSITE" id="PS50082">
    <property type="entry name" value="WD_REPEATS_2"/>
    <property type="match status" value="2"/>
</dbReference>
<keyword evidence="8" id="KW-0548">Nucleotidyltransferase</keyword>
<feature type="compositionally biased region" description="Basic and acidic residues" evidence="4">
    <location>
        <begin position="256"/>
        <end position="268"/>
    </location>
</feature>
<dbReference type="InterPro" id="IPR007219">
    <property type="entry name" value="XnlR_reg_dom"/>
</dbReference>
<dbReference type="SUPFAM" id="SSF50978">
    <property type="entry name" value="WD40 repeat-like"/>
    <property type="match status" value="1"/>
</dbReference>
<dbReference type="Pfam" id="PF04082">
    <property type="entry name" value="Fungal_trans"/>
    <property type="match status" value="1"/>
</dbReference>
<protein>
    <submittedName>
        <fullName evidence="8">RNA-directed DNA polymerase from transposon x-element</fullName>
    </submittedName>
</protein>
<proteinExistence type="predicted"/>
<evidence type="ECO:0000259" key="6">
    <source>
        <dbReference type="Pfam" id="PF14529"/>
    </source>
</evidence>
<feature type="compositionally biased region" description="Low complexity" evidence="4">
    <location>
        <begin position="272"/>
        <end position="288"/>
    </location>
</feature>
<comment type="caution">
    <text evidence="8">The sequence shown here is derived from an EMBL/GenBank/DDBJ whole genome shotgun (WGS) entry which is preliminary data.</text>
</comment>
<dbReference type="Pfam" id="PF24883">
    <property type="entry name" value="NPHP3_N"/>
    <property type="match status" value="1"/>
</dbReference>
<keyword evidence="2" id="KW-0539">Nucleus</keyword>
<feature type="compositionally biased region" description="Basic residues" evidence="4">
    <location>
        <begin position="230"/>
        <end position="240"/>
    </location>
</feature>
<evidence type="ECO:0000259" key="5">
    <source>
        <dbReference type="Pfam" id="PF04082"/>
    </source>
</evidence>
<evidence type="ECO:0000256" key="1">
    <source>
        <dbReference type="ARBA" id="ARBA00022737"/>
    </source>
</evidence>
<dbReference type="GO" id="GO:0003964">
    <property type="term" value="F:RNA-directed DNA polymerase activity"/>
    <property type="evidence" value="ECO:0007669"/>
    <property type="project" value="UniProtKB-KW"/>
</dbReference>
<dbReference type="InterPro" id="IPR005135">
    <property type="entry name" value="Endo/exonuclease/phosphatase"/>
</dbReference>